<dbReference type="Proteomes" id="UP000002572">
    <property type="component" value="Chromosome"/>
</dbReference>
<sequence>MRKVAYAVSLLLFAYLAYTFYQYGRAVPQMAEVTGRAGLVSTNVTIDRLDPESGKLLYSLKAQRAVHGLQEIALEELEMAFFDSQLQEVRALQGIYRQGEELVLLPRDFTATTVDGFVLRGKDAIYTVQEQRLVSENPFVLTGQEGFELSGDRIEVWREPARMRADGNIRGKWSFDP</sequence>
<evidence type="ECO:0000313" key="1">
    <source>
        <dbReference type="EMBL" id="ADU65337.1"/>
    </source>
</evidence>
<proteinExistence type="predicted"/>
<evidence type="ECO:0000313" key="2">
    <source>
        <dbReference type="Proteomes" id="UP000002572"/>
    </source>
</evidence>
<name>E6W105_DESIS</name>
<reference evidence="1 2" key="1">
    <citation type="submission" date="2010-12" db="EMBL/GenBank/DDBJ databases">
        <title>Complete sequence of Desulfurispirillum indicum S5.</title>
        <authorList>
            <consortium name="US DOE Joint Genome Institute"/>
            <person name="Lucas S."/>
            <person name="Copeland A."/>
            <person name="Lapidus A."/>
            <person name="Cheng J.-F."/>
            <person name="Goodwin L."/>
            <person name="Pitluck S."/>
            <person name="Chertkov O."/>
            <person name="Held B."/>
            <person name="Detter J.C."/>
            <person name="Han C."/>
            <person name="Tapia R."/>
            <person name="Land M."/>
            <person name="Hauser L."/>
            <person name="Kyrpides N."/>
            <person name="Ivanova N."/>
            <person name="Mikhailova N."/>
            <person name="Haggblom M."/>
            <person name="Rauschenbach I."/>
            <person name="Bini E."/>
            <person name="Woyke T."/>
        </authorList>
    </citation>
    <scope>NUCLEOTIDE SEQUENCE [LARGE SCALE GENOMIC DNA]</scope>
    <source>
        <strain evidence="2">ATCC BAA-1389 / DSM 22839 / S5</strain>
    </source>
</reference>
<dbReference type="InParanoid" id="E6W105"/>
<dbReference type="RefSeq" id="WP_013505225.1">
    <property type="nucleotide sequence ID" value="NC_014836.1"/>
</dbReference>
<dbReference type="AlphaFoldDB" id="E6W105"/>
<protein>
    <recommendedName>
        <fullName evidence="3">LPS export ABC transporter periplasmic protein LptC</fullName>
    </recommendedName>
</protein>
<dbReference type="eggNOG" id="COG5375">
    <property type="taxonomic scope" value="Bacteria"/>
</dbReference>
<gene>
    <name evidence="1" type="ordered locus">Selin_0589</name>
</gene>
<dbReference type="EMBL" id="CP002432">
    <property type="protein sequence ID" value="ADU65337.1"/>
    <property type="molecule type" value="Genomic_DNA"/>
</dbReference>
<organism evidence="1 2">
    <name type="scientific">Desulfurispirillum indicum (strain ATCC BAA-1389 / DSM 22839 / S5)</name>
    <dbReference type="NCBI Taxonomy" id="653733"/>
    <lineage>
        <taxon>Bacteria</taxon>
        <taxon>Pseudomonadati</taxon>
        <taxon>Chrysiogenota</taxon>
        <taxon>Chrysiogenia</taxon>
        <taxon>Chrysiogenales</taxon>
        <taxon>Chrysiogenaceae</taxon>
        <taxon>Desulfurispirillum</taxon>
    </lineage>
</organism>
<dbReference type="InterPro" id="IPR010664">
    <property type="entry name" value="LipoPS_assembly_LptC-rel"/>
</dbReference>
<accession>E6W105</accession>
<dbReference type="HOGENOM" id="CLU_1515546_0_0_0"/>
<keyword evidence="2" id="KW-1185">Reference proteome</keyword>
<evidence type="ECO:0008006" key="3">
    <source>
        <dbReference type="Google" id="ProtNLM"/>
    </source>
</evidence>
<dbReference type="Pfam" id="PF06835">
    <property type="entry name" value="LptC"/>
    <property type="match status" value="1"/>
</dbReference>
<dbReference type="KEGG" id="din:Selin_0589"/>
<dbReference type="STRING" id="653733.Selin_0589"/>